<proteinExistence type="inferred from homology"/>
<dbReference type="EMBL" id="JARGDH010000005">
    <property type="protein sequence ID" value="KAL0268829.1"/>
    <property type="molecule type" value="Genomic_DNA"/>
</dbReference>
<organism evidence="8">
    <name type="scientific">Menopon gallinae</name>
    <name type="common">poultry shaft louse</name>
    <dbReference type="NCBI Taxonomy" id="328185"/>
    <lineage>
        <taxon>Eukaryota</taxon>
        <taxon>Metazoa</taxon>
        <taxon>Ecdysozoa</taxon>
        <taxon>Arthropoda</taxon>
        <taxon>Hexapoda</taxon>
        <taxon>Insecta</taxon>
        <taxon>Pterygota</taxon>
        <taxon>Neoptera</taxon>
        <taxon>Paraneoptera</taxon>
        <taxon>Psocodea</taxon>
        <taxon>Troctomorpha</taxon>
        <taxon>Phthiraptera</taxon>
        <taxon>Amblycera</taxon>
        <taxon>Menoponidae</taxon>
        <taxon>Menopon</taxon>
    </lineage>
</organism>
<evidence type="ECO:0000256" key="3">
    <source>
        <dbReference type="ARBA" id="ARBA00023306"/>
    </source>
</evidence>
<dbReference type="InterPro" id="IPR004367">
    <property type="entry name" value="Cyclin_C-dom"/>
</dbReference>
<dbReference type="AlphaFoldDB" id="A0AAW2HG18"/>
<gene>
    <name evidence="8" type="ORF">PYX00_010642</name>
</gene>
<evidence type="ECO:0000256" key="5">
    <source>
        <dbReference type="SAM" id="MobiDB-lite"/>
    </source>
</evidence>
<keyword evidence="2 4" id="KW-0195">Cyclin</keyword>
<evidence type="ECO:0000259" key="6">
    <source>
        <dbReference type="SMART" id="SM00385"/>
    </source>
</evidence>
<feature type="region of interest" description="Disordered" evidence="5">
    <location>
        <begin position="259"/>
        <end position="308"/>
    </location>
</feature>
<feature type="domain" description="Cyclin-like" evidence="6">
    <location>
        <begin position="61"/>
        <end position="145"/>
    </location>
</feature>
<feature type="domain" description="Cyclin C-terminal" evidence="7">
    <location>
        <begin position="154"/>
        <end position="288"/>
    </location>
</feature>
<dbReference type="PANTHER" id="PTHR10177">
    <property type="entry name" value="CYCLINS"/>
    <property type="match status" value="1"/>
</dbReference>
<protein>
    <recommendedName>
        <fullName evidence="9">Cyclin D2</fullName>
    </recommendedName>
</protein>
<dbReference type="Gene3D" id="1.10.472.10">
    <property type="entry name" value="Cyclin-like"/>
    <property type="match status" value="2"/>
</dbReference>
<dbReference type="SMART" id="SM00385">
    <property type="entry name" value="CYCLIN"/>
    <property type="match status" value="1"/>
</dbReference>
<dbReference type="GO" id="GO:0000278">
    <property type="term" value="P:mitotic cell cycle"/>
    <property type="evidence" value="ECO:0007669"/>
    <property type="project" value="UniProtKB-ARBA"/>
</dbReference>
<evidence type="ECO:0000256" key="1">
    <source>
        <dbReference type="ARBA" id="ARBA00022618"/>
    </source>
</evidence>
<dbReference type="SUPFAM" id="SSF47954">
    <property type="entry name" value="Cyclin-like"/>
    <property type="match status" value="2"/>
</dbReference>
<dbReference type="CDD" id="cd20516">
    <property type="entry name" value="CYCLIN_CCND_rpt2"/>
    <property type="match status" value="1"/>
</dbReference>
<sequence length="308" mass="35287">MSLLCCESECECRAYADEVLLSDDRVLLNMLKMEERYCPNSSYFDCVQKELTPAMRQTVAEWMLEVCEAEKCQQDVFPLAMNYLDRFLSICQIKKSQLQLLGSTCLLLSSKIRATQPIVPELLVYYTDHSIKLDDLWMWELLVLSHLKWDISSVTAQDFINHILRRIPVDESTCDCAMLIKHTQTFIALCARDFKFSIYTPSIIASASIATSLEGLGWTTRNDCPLSELLNRIHRITGIEREYLQSCIDQIEDTVREAMANRDSGSGNSRMTEEDINSQMNSSNHFPTDKLGDHNKAETPTDVRDVHF</sequence>
<comment type="similarity">
    <text evidence="4">Belongs to the cyclin family.</text>
</comment>
<evidence type="ECO:0000259" key="7">
    <source>
        <dbReference type="SMART" id="SM01332"/>
    </source>
</evidence>
<dbReference type="Pfam" id="PF02984">
    <property type="entry name" value="Cyclin_C"/>
    <property type="match status" value="1"/>
</dbReference>
<dbReference type="InterPro" id="IPR006671">
    <property type="entry name" value="Cyclin_N"/>
</dbReference>
<comment type="caution">
    <text evidence="8">The sequence shown here is derived from an EMBL/GenBank/DDBJ whole genome shotgun (WGS) entry which is preliminary data.</text>
</comment>
<keyword evidence="3" id="KW-0131">Cell cycle</keyword>
<evidence type="ECO:0000256" key="2">
    <source>
        <dbReference type="ARBA" id="ARBA00023127"/>
    </source>
</evidence>
<dbReference type="Pfam" id="PF00134">
    <property type="entry name" value="Cyclin_N"/>
    <property type="match status" value="1"/>
</dbReference>
<dbReference type="SMART" id="SM01332">
    <property type="entry name" value="Cyclin_C"/>
    <property type="match status" value="1"/>
</dbReference>
<feature type="compositionally biased region" description="Basic and acidic residues" evidence="5">
    <location>
        <begin position="287"/>
        <end position="308"/>
    </location>
</feature>
<dbReference type="PROSITE" id="PS00292">
    <property type="entry name" value="CYCLINS"/>
    <property type="match status" value="1"/>
</dbReference>
<evidence type="ECO:0000313" key="8">
    <source>
        <dbReference type="EMBL" id="KAL0268829.1"/>
    </source>
</evidence>
<dbReference type="CDD" id="cd20515">
    <property type="entry name" value="CYCLIN_CCND_rpt1"/>
    <property type="match status" value="1"/>
</dbReference>
<evidence type="ECO:0000256" key="4">
    <source>
        <dbReference type="RuleBase" id="RU000383"/>
    </source>
</evidence>
<evidence type="ECO:0008006" key="9">
    <source>
        <dbReference type="Google" id="ProtNLM"/>
    </source>
</evidence>
<dbReference type="InterPro" id="IPR039361">
    <property type="entry name" value="Cyclin"/>
</dbReference>
<reference evidence="8" key="1">
    <citation type="journal article" date="2024" name="Gigascience">
        <title>Chromosome-level genome of the poultry shaft louse Menopon gallinae provides insight into the host-switching and adaptive evolution of parasitic lice.</title>
        <authorList>
            <person name="Xu Y."/>
            <person name="Ma L."/>
            <person name="Liu S."/>
            <person name="Liang Y."/>
            <person name="Liu Q."/>
            <person name="He Z."/>
            <person name="Tian L."/>
            <person name="Duan Y."/>
            <person name="Cai W."/>
            <person name="Li H."/>
            <person name="Song F."/>
        </authorList>
    </citation>
    <scope>NUCLEOTIDE SEQUENCE</scope>
    <source>
        <strain evidence="8">Cailab_2023a</strain>
    </source>
</reference>
<dbReference type="GO" id="GO:0051301">
    <property type="term" value="P:cell division"/>
    <property type="evidence" value="ECO:0007669"/>
    <property type="project" value="UniProtKB-KW"/>
</dbReference>
<dbReference type="InterPro" id="IPR013763">
    <property type="entry name" value="Cyclin-like_dom"/>
</dbReference>
<keyword evidence="1" id="KW-0132">Cell division</keyword>
<dbReference type="InterPro" id="IPR048258">
    <property type="entry name" value="Cyclins_cyclin-box"/>
</dbReference>
<name>A0AAW2HG18_9NEOP</name>
<feature type="compositionally biased region" description="Polar residues" evidence="5">
    <location>
        <begin position="277"/>
        <end position="286"/>
    </location>
</feature>
<accession>A0AAW2HG18</accession>
<dbReference type="InterPro" id="IPR036915">
    <property type="entry name" value="Cyclin-like_sf"/>
</dbReference>
<dbReference type="FunFam" id="1.10.472.10:FF:000003">
    <property type="entry name" value="G1/S-specific cyclin-D2"/>
    <property type="match status" value="1"/>
</dbReference>